<keyword evidence="4" id="KW-1185">Reference proteome</keyword>
<dbReference type="EMBL" id="KV426178">
    <property type="protein sequence ID" value="KZV85722.1"/>
    <property type="molecule type" value="Genomic_DNA"/>
</dbReference>
<evidence type="ECO:0000313" key="3">
    <source>
        <dbReference type="EMBL" id="KZV85722.1"/>
    </source>
</evidence>
<dbReference type="Proteomes" id="UP000077266">
    <property type="component" value="Unassembled WGS sequence"/>
</dbReference>
<protein>
    <submittedName>
        <fullName evidence="3">Uncharacterized protein</fullName>
    </submittedName>
</protein>
<keyword evidence="2" id="KW-0472">Membrane</keyword>
<feature type="transmembrane region" description="Helical" evidence="2">
    <location>
        <begin position="138"/>
        <end position="161"/>
    </location>
</feature>
<dbReference type="InParanoid" id="A0A165DZ69"/>
<feature type="compositionally biased region" description="Polar residues" evidence="1">
    <location>
        <begin position="281"/>
        <end position="300"/>
    </location>
</feature>
<feature type="transmembrane region" description="Helical" evidence="2">
    <location>
        <begin position="61"/>
        <end position="79"/>
    </location>
</feature>
<feature type="transmembrane region" description="Helical" evidence="2">
    <location>
        <begin position="222"/>
        <end position="244"/>
    </location>
</feature>
<accession>A0A165DZ69</accession>
<feature type="transmembrane region" description="Helical" evidence="2">
    <location>
        <begin position="181"/>
        <end position="201"/>
    </location>
</feature>
<reference evidence="3 4" key="1">
    <citation type="journal article" date="2016" name="Mol. Biol. Evol.">
        <title>Comparative Genomics of Early-Diverging Mushroom-Forming Fungi Provides Insights into the Origins of Lignocellulose Decay Capabilities.</title>
        <authorList>
            <person name="Nagy L.G."/>
            <person name="Riley R."/>
            <person name="Tritt A."/>
            <person name="Adam C."/>
            <person name="Daum C."/>
            <person name="Floudas D."/>
            <person name="Sun H."/>
            <person name="Yadav J.S."/>
            <person name="Pangilinan J."/>
            <person name="Larsson K.H."/>
            <person name="Matsuura K."/>
            <person name="Barry K."/>
            <person name="Labutti K."/>
            <person name="Kuo R."/>
            <person name="Ohm R.A."/>
            <person name="Bhattacharya S.S."/>
            <person name="Shirouzu T."/>
            <person name="Yoshinaga Y."/>
            <person name="Martin F.M."/>
            <person name="Grigoriev I.V."/>
            <person name="Hibbett D.S."/>
        </authorList>
    </citation>
    <scope>NUCLEOTIDE SEQUENCE [LARGE SCALE GENOMIC DNA]</scope>
    <source>
        <strain evidence="3 4">HHB12029</strain>
    </source>
</reference>
<evidence type="ECO:0000313" key="4">
    <source>
        <dbReference type="Proteomes" id="UP000077266"/>
    </source>
</evidence>
<feature type="transmembrane region" description="Helical" evidence="2">
    <location>
        <begin position="99"/>
        <end position="117"/>
    </location>
</feature>
<name>A0A165DZ69_EXIGL</name>
<gene>
    <name evidence="3" type="ORF">EXIGLDRAFT_725534</name>
</gene>
<evidence type="ECO:0000256" key="1">
    <source>
        <dbReference type="SAM" id="MobiDB-lite"/>
    </source>
</evidence>
<feature type="transmembrane region" description="Helical" evidence="2">
    <location>
        <begin position="28"/>
        <end position="49"/>
    </location>
</feature>
<dbReference type="OrthoDB" id="3245627at2759"/>
<evidence type="ECO:0000256" key="2">
    <source>
        <dbReference type="SAM" id="Phobius"/>
    </source>
</evidence>
<sequence length="309" mass="33340">MSLADPNTWAPNESAADLWFERGWLDGVFVGAVAYGVHASLFFTTLSLLRQRPRSTWKDNGWIAYIVVLFVVSSVGNGLQLKMAELGFIGYRNYPGPKAGWEAGNQLVIACNAVYVVNTWLQDGLLLYRFRVIVGGPLLLMFLPALMFAGTVGVGCVLIFILTRPGVVLWASISTKLLTAYFSISIAFNLILTLAIVGKLVTTRHRASKAVTSMGQYTSVSAMFIESACLYSACGVILLVALGLKSAALQNLILPTLSQAQSIAPVLIIMRVAQGQAWTKDTPSTLVPSQPSTPKSSGESSEFAERLNV</sequence>
<dbReference type="AlphaFoldDB" id="A0A165DZ69"/>
<organism evidence="3 4">
    <name type="scientific">Exidia glandulosa HHB12029</name>
    <dbReference type="NCBI Taxonomy" id="1314781"/>
    <lineage>
        <taxon>Eukaryota</taxon>
        <taxon>Fungi</taxon>
        <taxon>Dikarya</taxon>
        <taxon>Basidiomycota</taxon>
        <taxon>Agaricomycotina</taxon>
        <taxon>Agaricomycetes</taxon>
        <taxon>Auriculariales</taxon>
        <taxon>Exidiaceae</taxon>
        <taxon>Exidia</taxon>
    </lineage>
</organism>
<keyword evidence="2" id="KW-0812">Transmembrane</keyword>
<feature type="region of interest" description="Disordered" evidence="1">
    <location>
        <begin position="281"/>
        <end position="309"/>
    </location>
</feature>
<proteinExistence type="predicted"/>
<keyword evidence="2" id="KW-1133">Transmembrane helix</keyword>